<dbReference type="EMBL" id="MFGW01000250">
    <property type="protein sequence ID" value="OGF58384.1"/>
    <property type="molecule type" value="Genomic_DNA"/>
</dbReference>
<name>A0A1F5V4N1_9BACT</name>
<comment type="caution">
    <text evidence="1">The sequence shown here is derived from an EMBL/GenBank/DDBJ whole genome shotgun (WGS) entry which is preliminary data.</text>
</comment>
<dbReference type="AlphaFoldDB" id="A0A1F5V4N1"/>
<accession>A0A1F5V4N1</accession>
<proteinExistence type="predicted"/>
<gene>
    <name evidence="1" type="ORF">A2Y62_14925</name>
</gene>
<reference evidence="1 2" key="1">
    <citation type="journal article" date="2016" name="Nat. Commun.">
        <title>Thousands of microbial genomes shed light on interconnected biogeochemical processes in an aquifer system.</title>
        <authorList>
            <person name="Anantharaman K."/>
            <person name="Brown C.T."/>
            <person name="Hug L.A."/>
            <person name="Sharon I."/>
            <person name="Castelle C.J."/>
            <person name="Probst A.J."/>
            <person name="Thomas B.C."/>
            <person name="Singh A."/>
            <person name="Wilkins M.J."/>
            <person name="Karaoz U."/>
            <person name="Brodie E.L."/>
            <person name="Williams K.H."/>
            <person name="Hubbard S.S."/>
            <person name="Banfield J.F."/>
        </authorList>
    </citation>
    <scope>NUCLEOTIDE SEQUENCE [LARGE SCALE GENOMIC DNA]</scope>
</reference>
<evidence type="ECO:0000313" key="1">
    <source>
        <dbReference type="EMBL" id="OGF58384.1"/>
    </source>
</evidence>
<organism evidence="1 2">
    <name type="scientific">Candidatus Fischerbacteria bacterium RBG_13_37_8</name>
    <dbReference type="NCBI Taxonomy" id="1817863"/>
    <lineage>
        <taxon>Bacteria</taxon>
        <taxon>Candidatus Fischeribacteriota</taxon>
    </lineage>
</organism>
<sequence>MLVAIELEGKSHVILYDILDLLQIREEVLVGKRGSRSVLLLDFLQANNVINWFLQNSQTEMRVRKALGTDALLFEHDSRLKEFLYKHLSVREGQKWVIEQLPGERYIALRRAMAQEVKAYNRKEEIIGVEPDKIMRVVSIGKDIPLECIDFTFALQYM</sequence>
<protein>
    <submittedName>
        <fullName evidence="1">Uncharacterized protein</fullName>
    </submittedName>
</protein>
<dbReference type="Proteomes" id="UP000178943">
    <property type="component" value="Unassembled WGS sequence"/>
</dbReference>
<evidence type="ECO:0000313" key="2">
    <source>
        <dbReference type="Proteomes" id="UP000178943"/>
    </source>
</evidence>